<dbReference type="AlphaFoldDB" id="G1WLE9"/>
<dbReference type="GO" id="GO:0005524">
    <property type="term" value="F:ATP binding"/>
    <property type="evidence" value="ECO:0007669"/>
    <property type="project" value="UniProtKB-KW"/>
</dbReference>
<dbReference type="Gene3D" id="1.10.8.750">
    <property type="entry name" value="Phosphoribosylformylglycinamidine synthase, linker domain"/>
    <property type="match status" value="1"/>
</dbReference>
<evidence type="ECO:0000313" key="9">
    <source>
        <dbReference type="EMBL" id="EGX68472.1"/>
    </source>
</evidence>
<keyword evidence="1" id="KW-0436">Ligase</keyword>
<dbReference type="InterPro" id="IPR010918">
    <property type="entry name" value="PurM-like_C_dom"/>
</dbReference>
<evidence type="ECO:0000256" key="4">
    <source>
        <dbReference type="ARBA" id="ARBA00022755"/>
    </source>
</evidence>
<dbReference type="FunFam" id="3.30.1330.10:FF:000013">
    <property type="entry name" value="Phosphoribosylformylglycinamidine synthase"/>
    <property type="match status" value="1"/>
</dbReference>
<dbReference type="GO" id="GO:0046872">
    <property type="term" value="F:metal ion binding"/>
    <property type="evidence" value="ECO:0007669"/>
    <property type="project" value="UniProtKB-KW"/>
</dbReference>
<protein>
    <submittedName>
        <fullName evidence="9">Phosphoribosylformylglycinamidine synthase</fullName>
    </submittedName>
</protein>
<evidence type="ECO:0000259" key="8">
    <source>
        <dbReference type="Pfam" id="PF18072"/>
    </source>
</evidence>
<dbReference type="STRING" id="742742.HMPREF9452_02162"/>
<proteinExistence type="predicted"/>
<evidence type="ECO:0000256" key="1">
    <source>
        <dbReference type="ARBA" id="ARBA00022598"/>
    </source>
</evidence>
<dbReference type="Proteomes" id="UP000004830">
    <property type="component" value="Unassembled WGS sequence"/>
</dbReference>
<dbReference type="SUPFAM" id="SSF56042">
    <property type="entry name" value="PurM C-terminal domain-like"/>
    <property type="match status" value="2"/>
</dbReference>
<dbReference type="SUPFAM" id="SSF52317">
    <property type="entry name" value="Class I glutamine amidotransferase-like"/>
    <property type="match status" value="1"/>
</dbReference>
<dbReference type="GO" id="GO:0004642">
    <property type="term" value="F:phosphoribosylformylglycinamidine synthase activity"/>
    <property type="evidence" value="ECO:0007669"/>
    <property type="project" value="TreeGrafter"/>
</dbReference>
<accession>G1WLE9</accession>
<dbReference type="SUPFAM" id="SSF55326">
    <property type="entry name" value="PurM N-terminal domain-like"/>
    <property type="match status" value="2"/>
</dbReference>
<dbReference type="InterPro" id="IPR010141">
    <property type="entry name" value="FGAM_synthase"/>
</dbReference>
<keyword evidence="5" id="KW-0067">ATP-binding</keyword>
<gene>
    <name evidence="9" type="ORF">HMPREF9452_02162</name>
</gene>
<dbReference type="HOGENOM" id="CLU_003100_2_0_11"/>
<dbReference type="InterPro" id="IPR036921">
    <property type="entry name" value="PurM-like_N_sf"/>
</dbReference>
<dbReference type="CDD" id="cd02204">
    <property type="entry name" value="PurL_repeat2"/>
    <property type="match status" value="1"/>
</dbReference>
<dbReference type="eggNOG" id="COG0046">
    <property type="taxonomic scope" value="Bacteria"/>
</dbReference>
<dbReference type="InterPro" id="IPR036676">
    <property type="entry name" value="PurM-like_C_sf"/>
</dbReference>
<dbReference type="PANTHER" id="PTHR10099:SF1">
    <property type="entry name" value="PHOSPHORIBOSYLFORMYLGLYCINAMIDINE SYNTHASE"/>
    <property type="match status" value="1"/>
</dbReference>
<feature type="domain" description="PurM-like C-terminal" evidence="7">
    <location>
        <begin position="432"/>
        <end position="583"/>
    </location>
</feature>
<dbReference type="NCBIfam" id="TIGR01857">
    <property type="entry name" value="FGAM-synthase"/>
    <property type="match status" value="1"/>
</dbReference>
<evidence type="ECO:0000259" key="7">
    <source>
        <dbReference type="Pfam" id="PF02769"/>
    </source>
</evidence>
<dbReference type="PATRIC" id="fig|742742.3.peg.2142"/>
<dbReference type="GO" id="GO:0006164">
    <property type="term" value="P:purine nucleotide biosynthetic process"/>
    <property type="evidence" value="ECO:0007669"/>
    <property type="project" value="UniProtKB-KW"/>
</dbReference>
<dbReference type="PANTHER" id="PTHR10099">
    <property type="entry name" value="PHOSPHORIBOSYLFORMYLGLYCINAMIDINE SYNTHASE"/>
    <property type="match status" value="1"/>
</dbReference>
<dbReference type="Gene3D" id="3.90.650.10">
    <property type="entry name" value="PurM-like C-terminal domain"/>
    <property type="match status" value="1"/>
</dbReference>
<dbReference type="RefSeq" id="WP_009142185.1">
    <property type="nucleotide sequence ID" value="NZ_JH126475.1"/>
</dbReference>
<keyword evidence="4" id="KW-0658">Purine biosynthesis</keyword>
<evidence type="ECO:0000256" key="2">
    <source>
        <dbReference type="ARBA" id="ARBA00022723"/>
    </source>
</evidence>
<dbReference type="EMBL" id="ADLS01000033">
    <property type="protein sequence ID" value="EGX68472.1"/>
    <property type="molecule type" value="Genomic_DNA"/>
</dbReference>
<dbReference type="GO" id="GO:0005737">
    <property type="term" value="C:cytoplasm"/>
    <property type="evidence" value="ECO:0007669"/>
    <property type="project" value="TreeGrafter"/>
</dbReference>
<dbReference type="CDD" id="cd02203">
    <property type="entry name" value="PurL_repeat1"/>
    <property type="match status" value="1"/>
</dbReference>
<dbReference type="InterPro" id="IPR041609">
    <property type="entry name" value="PurL_linker"/>
</dbReference>
<name>G1WLE9_9ACTN</name>
<reference evidence="9 10" key="1">
    <citation type="submission" date="2011-06" db="EMBL/GenBank/DDBJ databases">
        <title>The Genome Sequence of Collinsella tanakaei YIT 12063.</title>
        <authorList>
            <consortium name="The Broad Institute Genome Sequencing Platform"/>
            <person name="Earl A."/>
            <person name="Ward D."/>
            <person name="Feldgarden M."/>
            <person name="Gevers D."/>
            <person name="Morotomi M."/>
            <person name="Young S.K."/>
            <person name="Zeng Q."/>
            <person name="Gargeya S."/>
            <person name="Fitzgerald M."/>
            <person name="Haas B."/>
            <person name="Abouelleil A."/>
            <person name="Alvarado L."/>
            <person name="Arachchi H.M."/>
            <person name="Berlin A."/>
            <person name="Brown A."/>
            <person name="Chapman S.B."/>
            <person name="Chen Z."/>
            <person name="Dunbar C."/>
            <person name="Freedman E."/>
            <person name="Gearin G."/>
            <person name="Gellesch M."/>
            <person name="Goldberg J."/>
            <person name="Griggs A."/>
            <person name="Gujja S."/>
            <person name="Heiman D."/>
            <person name="Howarth C."/>
            <person name="Larson L."/>
            <person name="Lui A."/>
            <person name="MacDonald P.J.P."/>
            <person name="Mehta T."/>
            <person name="Montmayeur A."/>
            <person name="Murphy C."/>
            <person name="Neiman D."/>
            <person name="Pearson M."/>
            <person name="Priest M."/>
            <person name="Roberts A."/>
            <person name="Saif S."/>
            <person name="Shea T."/>
            <person name="Shenoy N."/>
            <person name="Sisk P."/>
            <person name="Stolte C."/>
            <person name="Sykes S."/>
            <person name="Wortman J."/>
            <person name="Nusbaum C."/>
            <person name="Birren B."/>
        </authorList>
    </citation>
    <scope>NUCLEOTIDE SEQUENCE [LARGE SCALE GENOMIC DNA]</scope>
    <source>
        <strain evidence="9 10">YIT 12063</strain>
    </source>
</reference>
<dbReference type="eggNOG" id="COG0047">
    <property type="taxonomic scope" value="Bacteria"/>
</dbReference>
<organism evidence="9 10">
    <name type="scientific">Collinsella tanakaei YIT 12063</name>
    <dbReference type="NCBI Taxonomy" id="742742"/>
    <lineage>
        <taxon>Bacteria</taxon>
        <taxon>Bacillati</taxon>
        <taxon>Actinomycetota</taxon>
        <taxon>Coriobacteriia</taxon>
        <taxon>Coriobacteriales</taxon>
        <taxon>Coriobacteriaceae</taxon>
        <taxon>Collinsella</taxon>
    </lineage>
</organism>
<dbReference type="Gene3D" id="3.40.50.880">
    <property type="match status" value="1"/>
</dbReference>
<dbReference type="GeneID" id="62759834"/>
<dbReference type="Gene3D" id="3.30.1330.10">
    <property type="entry name" value="PurM-like, N-terminal domain"/>
    <property type="match status" value="2"/>
</dbReference>
<feature type="domain" description="Phosphoribosylformylglycinamidine synthase linker" evidence="8">
    <location>
        <begin position="181"/>
        <end position="224"/>
    </location>
</feature>
<sequence>MVSRVYVEKKPGFDVEAQQLKSELVTILGVKGLDSLRLINRYDVEGADEDLFRSCVPTVFSEPQVDFAYDELPAGGVATFAVEFLPGQFDQRADSASECIQLISQGERPTVRSAKVYILDGELSDEDVEAIKRYVVNPVEARLATLELPETLTQDVPEPEPVEIIDGFRELDEAGLAAFIAERGLAMDEADIAFCQQYFKDEDRDPTITEIRVIDTYWSDHCRHTTFGTVLENIEIDDSVVQAAFDRYMEMRHELGRDEKPVCLMDMGTIGAKWLKAQGILTNLDESEEINACTVKVTVDVDGEGQDWLFLFKNETHNHPTEIEPFGGAATCVGGAIRDPLSGRSYVYQAMRVTGAADPTVPVSATIAGKLPQRKLVTTAAAGYSSYGNQIGLATGQVSELYHPGYMAKRMEVGAVVGATPASHVRRECPAPGDKIILLGGRTGRDGIGGATGSSKAHNVESIEKDGAEVQKGNAPMERKLQRLFRRGDACRLIKRCNDFGAGGVSVAVGELADGLYIDLDMVTKKYDGLDGTELAISESQERMAVAVAEADVDEFMGYAAEENLEATVIAEVTCEPRVRMAWQGNAIVDLSREFLNSNGAPKFQDVHVPGQGIAPIDPESELAHAALEEFGSLDNVYESTVPMVPGAEEVESFEKAMRTLVSDLNVCSNKGLSERFDSTIGAATVLMPFGGTRQLTPAQAMVAKFPVDGETTTVSGMAWGFNPYIMEADQFRGAYLSVVESIARLVATGFDHRSAYLSFQEYFERLRDVPERWGKPMAAVLGALMAQVDLGVGAIGGKDSMSGSFEDLDVPPTLVSFAVAVDKLANVVSPEFKVAGSRVALIQPAYREDDLLPQTDSLLAAFDAVEGLVREGKALSVSTAGFGGLAEILFKACLGNKLGFQLSDAYYEAEGRDLFDHSYGCFVVELAEGTELPAAGGVEVIELGCTTQAYEFTAYGETLDMEDLQEAWESGIEGVFPYRSAADEKLETVATESYSCEEEGRIRVTYGGLKIAKPRVIIPVFPGNNCEHDSARAFTAAGAEADIFVINNLTPENVAESTRELARRIRESQIVMIPGGFSGGDEPDGSAKFITAFFRAPEVTEAVRDLLQARDGLMLGICNGFQALIKLGLVPYGDIVDATADAPTLTFNQIGRHQSRLVRTRICSDLSPWLTQCDPEELYTVAISHGEGRFVANDDVLSQLRAGGQIATQYVDVAGMPSMDLDVNPNGSVACIEGITSPDGRVFGKMGHVERRGDDLYKNVPGEKFMPLFESGVAYFS</sequence>
<evidence type="ECO:0000256" key="3">
    <source>
        <dbReference type="ARBA" id="ARBA00022741"/>
    </source>
</evidence>
<dbReference type="PROSITE" id="PS51273">
    <property type="entry name" value="GATASE_TYPE_1"/>
    <property type="match status" value="1"/>
</dbReference>
<dbReference type="Pfam" id="PF02769">
    <property type="entry name" value="AIRS_C"/>
    <property type="match status" value="1"/>
</dbReference>
<dbReference type="Pfam" id="PF18072">
    <property type="entry name" value="FGAR-AT_linker"/>
    <property type="match status" value="1"/>
</dbReference>
<dbReference type="InterPro" id="IPR029062">
    <property type="entry name" value="Class_I_gatase-like"/>
</dbReference>
<keyword evidence="10" id="KW-1185">Reference proteome</keyword>
<evidence type="ECO:0000256" key="6">
    <source>
        <dbReference type="ARBA" id="ARBA00022842"/>
    </source>
</evidence>
<comment type="caution">
    <text evidence="9">The sequence shown here is derived from an EMBL/GenBank/DDBJ whole genome shotgun (WGS) entry which is preliminary data.</text>
</comment>
<keyword evidence="6" id="KW-0460">Magnesium</keyword>
<dbReference type="SMART" id="SM01211">
    <property type="entry name" value="GATase_5"/>
    <property type="match status" value="1"/>
</dbReference>
<evidence type="ECO:0000256" key="5">
    <source>
        <dbReference type="ARBA" id="ARBA00022840"/>
    </source>
</evidence>
<keyword evidence="3" id="KW-0547">Nucleotide-binding</keyword>
<dbReference type="Pfam" id="PF13507">
    <property type="entry name" value="GATase_5"/>
    <property type="match status" value="1"/>
</dbReference>
<keyword evidence="2" id="KW-0479">Metal-binding</keyword>
<dbReference type="OrthoDB" id="9804441at2"/>
<evidence type="ECO:0000313" key="10">
    <source>
        <dbReference type="Proteomes" id="UP000004830"/>
    </source>
</evidence>